<keyword evidence="2" id="KW-1185">Reference proteome</keyword>
<organism evidence="1 2">
    <name type="scientific">Fodinicola feengrottensis</name>
    <dbReference type="NCBI Taxonomy" id="435914"/>
    <lineage>
        <taxon>Bacteria</taxon>
        <taxon>Bacillati</taxon>
        <taxon>Actinomycetota</taxon>
        <taxon>Actinomycetes</taxon>
        <taxon>Mycobacteriales</taxon>
        <taxon>Fodinicola</taxon>
    </lineage>
</organism>
<protein>
    <submittedName>
        <fullName evidence="1">Uncharacterized protein</fullName>
    </submittedName>
</protein>
<dbReference type="Proteomes" id="UP001500618">
    <property type="component" value="Unassembled WGS sequence"/>
</dbReference>
<evidence type="ECO:0000313" key="1">
    <source>
        <dbReference type="EMBL" id="GAA1656854.1"/>
    </source>
</evidence>
<gene>
    <name evidence="1" type="ORF">GCM10009765_02910</name>
</gene>
<accession>A0ABP4RLR4</accession>
<dbReference type="EMBL" id="BAAANY010000001">
    <property type="protein sequence ID" value="GAA1656854.1"/>
    <property type="molecule type" value="Genomic_DNA"/>
</dbReference>
<comment type="caution">
    <text evidence="1">The sequence shown here is derived from an EMBL/GenBank/DDBJ whole genome shotgun (WGS) entry which is preliminary data.</text>
</comment>
<evidence type="ECO:0000313" key="2">
    <source>
        <dbReference type="Proteomes" id="UP001500618"/>
    </source>
</evidence>
<reference evidence="2" key="1">
    <citation type="journal article" date="2019" name="Int. J. Syst. Evol. Microbiol.">
        <title>The Global Catalogue of Microorganisms (GCM) 10K type strain sequencing project: providing services to taxonomists for standard genome sequencing and annotation.</title>
        <authorList>
            <consortium name="The Broad Institute Genomics Platform"/>
            <consortium name="The Broad Institute Genome Sequencing Center for Infectious Disease"/>
            <person name="Wu L."/>
            <person name="Ma J."/>
        </authorList>
    </citation>
    <scope>NUCLEOTIDE SEQUENCE [LARGE SCALE GENOMIC DNA]</scope>
    <source>
        <strain evidence="2">JCM 14718</strain>
    </source>
</reference>
<dbReference type="RefSeq" id="WP_279581411.1">
    <property type="nucleotide sequence ID" value="NZ_WOTO01000028.1"/>
</dbReference>
<proteinExistence type="predicted"/>
<sequence>MVTSLHQCDLGHLSDLPTVRGLDDADLAAWVRANDYTDLTTHLAEIDGHVFPAHIKMLTTILG</sequence>
<name>A0ABP4RLR4_9ACTN</name>